<evidence type="ECO:0000256" key="1">
    <source>
        <dbReference type="ARBA" id="ARBA00010641"/>
    </source>
</evidence>
<dbReference type="InterPro" id="IPR007627">
    <property type="entry name" value="RNA_pol_sigma70_r2"/>
</dbReference>
<evidence type="ECO:0000313" key="8">
    <source>
        <dbReference type="EMBL" id="MCY1009264.1"/>
    </source>
</evidence>
<gene>
    <name evidence="8" type="ORF">OV079_27590</name>
</gene>
<keyword evidence="9" id="KW-1185">Reference proteome</keyword>
<protein>
    <submittedName>
        <fullName evidence="8">Sigma-70 family RNA polymerase sigma factor</fullName>
    </submittedName>
</protein>
<dbReference type="RefSeq" id="WP_267771923.1">
    <property type="nucleotide sequence ID" value="NZ_JAPNKE010000002.1"/>
</dbReference>
<comment type="caution">
    <text evidence="8">The sequence shown here is derived from an EMBL/GenBank/DDBJ whole genome shotgun (WGS) entry which is preliminary data.</text>
</comment>
<keyword evidence="4" id="KW-0238">DNA-binding</keyword>
<dbReference type="InterPro" id="IPR013249">
    <property type="entry name" value="RNA_pol_sigma70_r4_t2"/>
</dbReference>
<keyword evidence="5" id="KW-0804">Transcription</keyword>
<evidence type="ECO:0000259" key="7">
    <source>
        <dbReference type="Pfam" id="PF08281"/>
    </source>
</evidence>
<dbReference type="GO" id="GO:0016987">
    <property type="term" value="F:sigma factor activity"/>
    <property type="evidence" value="ECO:0007669"/>
    <property type="project" value="UniProtKB-KW"/>
</dbReference>
<proteinExistence type="inferred from homology"/>
<evidence type="ECO:0000256" key="4">
    <source>
        <dbReference type="ARBA" id="ARBA00023125"/>
    </source>
</evidence>
<evidence type="ECO:0000256" key="3">
    <source>
        <dbReference type="ARBA" id="ARBA00023082"/>
    </source>
</evidence>
<dbReference type="PANTHER" id="PTHR43133:SF8">
    <property type="entry name" value="RNA POLYMERASE SIGMA FACTOR HI_1459-RELATED"/>
    <property type="match status" value="1"/>
</dbReference>
<keyword evidence="2" id="KW-0805">Transcription regulation</keyword>
<name>A0A9X3ETP3_9BACT</name>
<evidence type="ECO:0000256" key="5">
    <source>
        <dbReference type="ARBA" id="ARBA00023163"/>
    </source>
</evidence>
<dbReference type="Gene3D" id="1.10.10.10">
    <property type="entry name" value="Winged helix-like DNA-binding domain superfamily/Winged helix DNA-binding domain"/>
    <property type="match status" value="1"/>
</dbReference>
<dbReference type="NCBIfam" id="TIGR02937">
    <property type="entry name" value="sigma70-ECF"/>
    <property type="match status" value="1"/>
</dbReference>
<evidence type="ECO:0000259" key="6">
    <source>
        <dbReference type="Pfam" id="PF04542"/>
    </source>
</evidence>
<feature type="domain" description="RNA polymerase sigma factor 70 region 4 type 2" evidence="7">
    <location>
        <begin position="117"/>
        <end position="169"/>
    </location>
</feature>
<dbReference type="Pfam" id="PF08281">
    <property type="entry name" value="Sigma70_r4_2"/>
    <property type="match status" value="1"/>
</dbReference>
<dbReference type="SUPFAM" id="SSF88659">
    <property type="entry name" value="Sigma3 and sigma4 domains of RNA polymerase sigma factors"/>
    <property type="match status" value="1"/>
</dbReference>
<dbReference type="InterPro" id="IPR013324">
    <property type="entry name" value="RNA_pol_sigma_r3/r4-like"/>
</dbReference>
<accession>A0A9X3ETP3</accession>
<dbReference type="InterPro" id="IPR013325">
    <property type="entry name" value="RNA_pol_sigma_r2"/>
</dbReference>
<dbReference type="PANTHER" id="PTHR43133">
    <property type="entry name" value="RNA POLYMERASE ECF-TYPE SIGMA FACTO"/>
    <property type="match status" value="1"/>
</dbReference>
<dbReference type="InterPro" id="IPR036388">
    <property type="entry name" value="WH-like_DNA-bd_sf"/>
</dbReference>
<dbReference type="Proteomes" id="UP001150924">
    <property type="component" value="Unassembled WGS sequence"/>
</dbReference>
<feature type="domain" description="RNA polymerase sigma-70 region 2" evidence="6">
    <location>
        <begin position="29"/>
        <end position="87"/>
    </location>
</feature>
<keyword evidence="3" id="KW-0731">Sigma factor</keyword>
<dbReference type="SUPFAM" id="SSF88946">
    <property type="entry name" value="Sigma2 domain of RNA polymerase sigma factors"/>
    <property type="match status" value="1"/>
</dbReference>
<dbReference type="GO" id="GO:0006352">
    <property type="term" value="P:DNA-templated transcription initiation"/>
    <property type="evidence" value="ECO:0007669"/>
    <property type="project" value="InterPro"/>
</dbReference>
<reference evidence="8" key="1">
    <citation type="submission" date="2022-11" db="EMBL/GenBank/DDBJ databases">
        <title>Minimal conservation of predation-associated metabolite biosynthetic gene clusters underscores biosynthetic potential of Myxococcota including descriptions for ten novel species: Archangium lansinium sp. nov., Myxococcus landrumus sp. nov., Nannocystis bai.</title>
        <authorList>
            <person name="Ahearne A."/>
            <person name="Stevens C."/>
            <person name="Phillips K."/>
        </authorList>
    </citation>
    <scope>NUCLEOTIDE SEQUENCE</scope>
    <source>
        <strain evidence="8">Na p29</strain>
    </source>
</reference>
<dbReference type="Gene3D" id="1.10.1740.10">
    <property type="match status" value="1"/>
</dbReference>
<dbReference type="GO" id="GO:0003677">
    <property type="term" value="F:DNA binding"/>
    <property type="evidence" value="ECO:0007669"/>
    <property type="project" value="UniProtKB-KW"/>
</dbReference>
<evidence type="ECO:0000256" key="2">
    <source>
        <dbReference type="ARBA" id="ARBA00023015"/>
    </source>
</evidence>
<comment type="similarity">
    <text evidence="1">Belongs to the sigma-70 factor family. ECF subfamily.</text>
</comment>
<dbReference type="AlphaFoldDB" id="A0A9X3ETP3"/>
<dbReference type="InterPro" id="IPR039425">
    <property type="entry name" value="RNA_pol_sigma-70-like"/>
</dbReference>
<dbReference type="Pfam" id="PF04542">
    <property type="entry name" value="Sigma70_r2"/>
    <property type="match status" value="1"/>
</dbReference>
<sequence>MRSDEALLEAWNGGDAEAGEQLFDRYFLRLVRFFRPKVHGDIDELVQQTFLGCLESRARFRGDGSFHAFIFGIARNVLFNFYRARQRVDATVAISEISLHDLDPRPSAVLTERREQQILLESLRRIPLDAQVLLELHYWEGLTSAAIARVLQVPHGTAQTRIRRARELLAAEVERHAGGLGLAPPNFDDWAGSLRELVDRSP</sequence>
<organism evidence="8 9">
    <name type="scientific">Nannocystis pusilla</name>
    <dbReference type="NCBI Taxonomy" id="889268"/>
    <lineage>
        <taxon>Bacteria</taxon>
        <taxon>Pseudomonadati</taxon>
        <taxon>Myxococcota</taxon>
        <taxon>Polyangia</taxon>
        <taxon>Nannocystales</taxon>
        <taxon>Nannocystaceae</taxon>
        <taxon>Nannocystis</taxon>
    </lineage>
</organism>
<evidence type="ECO:0000313" key="9">
    <source>
        <dbReference type="Proteomes" id="UP001150924"/>
    </source>
</evidence>
<dbReference type="InterPro" id="IPR014284">
    <property type="entry name" value="RNA_pol_sigma-70_dom"/>
</dbReference>
<dbReference type="EMBL" id="JAPNKE010000002">
    <property type="protein sequence ID" value="MCY1009264.1"/>
    <property type="molecule type" value="Genomic_DNA"/>
</dbReference>